<dbReference type="GO" id="GO:0005886">
    <property type="term" value="C:plasma membrane"/>
    <property type="evidence" value="ECO:0007669"/>
    <property type="project" value="UniProtKB-SubCell"/>
</dbReference>
<keyword evidence="11" id="KW-1185">Reference proteome</keyword>
<feature type="transmembrane region" description="Helical" evidence="9">
    <location>
        <begin position="274"/>
        <end position="297"/>
    </location>
</feature>
<evidence type="ECO:0000256" key="9">
    <source>
        <dbReference type="SAM" id="Phobius"/>
    </source>
</evidence>
<keyword evidence="4" id="KW-1003">Cell membrane</keyword>
<evidence type="ECO:0000256" key="4">
    <source>
        <dbReference type="ARBA" id="ARBA00022475"/>
    </source>
</evidence>
<dbReference type="PANTHER" id="PTHR31686">
    <property type="match status" value="1"/>
</dbReference>
<organism evidence="11">
    <name type="scientific">Chlorella variabilis</name>
    <name type="common">Green alga</name>
    <dbReference type="NCBI Taxonomy" id="554065"/>
    <lineage>
        <taxon>Eukaryota</taxon>
        <taxon>Viridiplantae</taxon>
        <taxon>Chlorophyta</taxon>
        <taxon>core chlorophytes</taxon>
        <taxon>Trebouxiophyceae</taxon>
        <taxon>Chlorellales</taxon>
        <taxon>Chlorellaceae</taxon>
        <taxon>Chlorella clade</taxon>
        <taxon>Chlorella</taxon>
    </lineage>
</organism>
<dbReference type="KEGG" id="cvr:CHLNCDRAFT_35385"/>
<evidence type="ECO:0000256" key="3">
    <source>
        <dbReference type="ARBA" id="ARBA00022448"/>
    </source>
</evidence>
<name>E1ZF52_CHLVA</name>
<feature type="compositionally biased region" description="Low complexity" evidence="8">
    <location>
        <begin position="436"/>
        <end position="453"/>
    </location>
</feature>
<dbReference type="Pfam" id="PF03595">
    <property type="entry name" value="SLAC1"/>
    <property type="match status" value="1"/>
</dbReference>
<feature type="transmembrane region" description="Helical" evidence="9">
    <location>
        <begin position="29"/>
        <end position="48"/>
    </location>
</feature>
<dbReference type="AlphaFoldDB" id="E1ZF52"/>
<keyword evidence="6 9" id="KW-1133">Transmembrane helix</keyword>
<dbReference type="InterPro" id="IPR004695">
    <property type="entry name" value="SLAC1/Mae1/Ssu1/TehA"/>
</dbReference>
<dbReference type="PANTHER" id="PTHR31686:SF1">
    <property type="entry name" value="SULFITE EFFLUX PUMP SSU1"/>
    <property type="match status" value="1"/>
</dbReference>
<evidence type="ECO:0000256" key="8">
    <source>
        <dbReference type="SAM" id="MobiDB-lite"/>
    </source>
</evidence>
<evidence type="ECO:0000256" key="6">
    <source>
        <dbReference type="ARBA" id="ARBA00022989"/>
    </source>
</evidence>
<feature type="transmembrane region" description="Helical" evidence="9">
    <location>
        <begin position="341"/>
        <end position="362"/>
    </location>
</feature>
<dbReference type="InParanoid" id="E1ZF52"/>
<accession>E1ZF52</accession>
<evidence type="ECO:0000256" key="7">
    <source>
        <dbReference type="ARBA" id="ARBA00023136"/>
    </source>
</evidence>
<sequence length="471" mass="51331">MRVLGVQCVRPLSALDSPKEAVRRFTPSWFTVVMSTGIVGQVIGTFPYDAPGKLQAGWAFWWLSLVLFCIFLAMLIGRFVFFWKEALLLFSQPFQAMFLGAVTMAFATIINGFPTFLIHYWDHDAVMEAAVVLWWIQAALALACTLLLPFFMFTLHRFELEKMSALWLLPILPCVVASGSGGIIARNASVGTAVYVMHMSYLLWGIGIPLCLMIMTIYLRRLMVHSIPPKELVVSSFLPVGPMGMGAVALLNLGAAAMRLYPPPATADVAASGLIVSVTGVVVAFIMWGTGVWWLTVAVCSVCASCRQMTFNIGWWGFVFPLGVFTSAANELWRRLPDLQSMRVVTAVLSCCTIALWAFVFLNTLIQGWNGSLFYAPCLANRPKGDEPPQASGPGLESFPDSLNYCAKEGAAPSSSSDGEDGRQQQQQEEEEDVEAQQGKPQGEQPPEKQAGGAAADGLQRRVNGHAGDAL</sequence>
<evidence type="ECO:0000256" key="1">
    <source>
        <dbReference type="ARBA" id="ARBA00004651"/>
    </source>
</evidence>
<dbReference type="EMBL" id="GL433844">
    <property type="protein sequence ID" value="EFN55440.1"/>
    <property type="molecule type" value="Genomic_DNA"/>
</dbReference>
<evidence type="ECO:0000256" key="5">
    <source>
        <dbReference type="ARBA" id="ARBA00022692"/>
    </source>
</evidence>
<feature type="region of interest" description="Disordered" evidence="8">
    <location>
        <begin position="405"/>
        <end position="471"/>
    </location>
</feature>
<feature type="transmembrane region" description="Helical" evidence="9">
    <location>
        <begin position="165"/>
        <end position="185"/>
    </location>
</feature>
<dbReference type="GeneID" id="17355123"/>
<feature type="transmembrane region" description="Helical" evidence="9">
    <location>
        <begin position="201"/>
        <end position="220"/>
    </location>
</feature>
<feature type="transmembrane region" description="Helical" evidence="9">
    <location>
        <begin position="309"/>
        <end position="329"/>
    </location>
</feature>
<keyword evidence="7 9" id="KW-0472">Membrane</keyword>
<feature type="transmembrane region" description="Helical" evidence="9">
    <location>
        <begin position="60"/>
        <end position="82"/>
    </location>
</feature>
<keyword evidence="5 9" id="KW-0812">Transmembrane</keyword>
<dbReference type="GO" id="GO:0000319">
    <property type="term" value="F:sulfite transmembrane transporter activity"/>
    <property type="evidence" value="ECO:0007669"/>
    <property type="project" value="TreeGrafter"/>
</dbReference>
<comment type="similarity">
    <text evidence="2">Belongs to the tellurite-resistance/dicarboxylate transporter (TDT) family.</text>
</comment>
<evidence type="ECO:0008006" key="12">
    <source>
        <dbReference type="Google" id="ProtNLM"/>
    </source>
</evidence>
<reference evidence="10 11" key="1">
    <citation type="journal article" date="2010" name="Plant Cell">
        <title>The Chlorella variabilis NC64A genome reveals adaptation to photosymbiosis, coevolution with viruses, and cryptic sex.</title>
        <authorList>
            <person name="Blanc G."/>
            <person name="Duncan G."/>
            <person name="Agarkova I."/>
            <person name="Borodovsky M."/>
            <person name="Gurnon J."/>
            <person name="Kuo A."/>
            <person name="Lindquist E."/>
            <person name="Lucas S."/>
            <person name="Pangilinan J."/>
            <person name="Polle J."/>
            <person name="Salamov A."/>
            <person name="Terry A."/>
            <person name="Yamada T."/>
            <person name="Dunigan D.D."/>
            <person name="Grigoriev I.V."/>
            <person name="Claverie J.M."/>
            <person name="Van Etten J.L."/>
        </authorList>
    </citation>
    <scope>NUCLEOTIDE SEQUENCE [LARGE SCALE GENOMIC DNA]</scope>
    <source>
        <strain evidence="10 11">NC64A</strain>
    </source>
</reference>
<feature type="transmembrane region" description="Helical" evidence="9">
    <location>
        <begin position="132"/>
        <end position="153"/>
    </location>
</feature>
<dbReference type="eggNOG" id="ENOG502QT02">
    <property type="taxonomic scope" value="Eukaryota"/>
</dbReference>
<gene>
    <name evidence="10" type="ORF">CHLNCDRAFT_35385</name>
</gene>
<evidence type="ECO:0000313" key="10">
    <source>
        <dbReference type="EMBL" id="EFN55440.1"/>
    </source>
</evidence>
<evidence type="ECO:0000313" key="11">
    <source>
        <dbReference type="Proteomes" id="UP000008141"/>
    </source>
</evidence>
<dbReference type="Gene3D" id="1.50.10.150">
    <property type="entry name" value="Voltage-dependent anion channel"/>
    <property type="match status" value="1"/>
</dbReference>
<proteinExistence type="inferred from homology"/>
<evidence type="ECO:0000256" key="2">
    <source>
        <dbReference type="ARBA" id="ARBA00008566"/>
    </source>
</evidence>
<dbReference type="InterPro" id="IPR051629">
    <property type="entry name" value="Sulfite_efflux_TDT"/>
</dbReference>
<comment type="subcellular location">
    <subcellularLocation>
        <location evidence="1">Cell membrane</location>
        <topology evidence="1">Multi-pass membrane protein</topology>
    </subcellularLocation>
</comment>
<dbReference type="Proteomes" id="UP000008141">
    <property type="component" value="Unassembled WGS sequence"/>
</dbReference>
<protein>
    <recommendedName>
        <fullName evidence="12">C4-dicarboxylate transporter/malic acid transport protein</fullName>
    </recommendedName>
</protein>
<dbReference type="OrthoDB" id="507957at2759"/>
<keyword evidence="3" id="KW-0813">Transport</keyword>
<dbReference type="CDD" id="cd09318">
    <property type="entry name" value="TDT_SSU1"/>
    <property type="match status" value="1"/>
</dbReference>
<dbReference type="InterPro" id="IPR038665">
    <property type="entry name" value="Voltage-dep_anion_channel_sf"/>
</dbReference>
<feature type="transmembrane region" description="Helical" evidence="9">
    <location>
        <begin position="232"/>
        <end position="254"/>
    </location>
</feature>
<dbReference type="RefSeq" id="XP_005847542.1">
    <property type="nucleotide sequence ID" value="XM_005847480.1"/>
</dbReference>
<feature type="transmembrane region" description="Helical" evidence="9">
    <location>
        <begin position="94"/>
        <end position="120"/>
    </location>
</feature>